<name>A0A9D1DTU9_9FIRM</name>
<dbReference type="AlphaFoldDB" id="A0A9D1DTU9"/>
<accession>A0A9D1DTU9</accession>
<evidence type="ECO:0000313" key="2">
    <source>
        <dbReference type="Proteomes" id="UP000824232"/>
    </source>
</evidence>
<dbReference type="EMBL" id="DVHC01000027">
    <property type="protein sequence ID" value="HIR58932.1"/>
    <property type="molecule type" value="Genomic_DNA"/>
</dbReference>
<dbReference type="Proteomes" id="UP000824232">
    <property type="component" value="Unassembled WGS sequence"/>
</dbReference>
<gene>
    <name evidence="1" type="ORF">IAB38_02675</name>
</gene>
<sequence length="82" mass="9515">MIERIIKNNIKILNPHLVMGYLESKNIYPTEDEAIVICNFLKENYNILLKDNSILLNLRGSVRDEIYSGVSTIIMNLKNTYL</sequence>
<evidence type="ECO:0000313" key="1">
    <source>
        <dbReference type="EMBL" id="HIR58932.1"/>
    </source>
</evidence>
<comment type="caution">
    <text evidence="1">The sequence shown here is derived from an EMBL/GenBank/DDBJ whole genome shotgun (WGS) entry which is preliminary data.</text>
</comment>
<reference evidence="1" key="1">
    <citation type="submission" date="2020-10" db="EMBL/GenBank/DDBJ databases">
        <authorList>
            <person name="Gilroy R."/>
        </authorList>
    </citation>
    <scope>NUCLEOTIDE SEQUENCE</scope>
    <source>
        <strain evidence="1">CHK184-20233</strain>
    </source>
</reference>
<proteinExistence type="predicted"/>
<organism evidence="1 2">
    <name type="scientific">Candidatus Onthousia excrementipullorum</name>
    <dbReference type="NCBI Taxonomy" id="2840884"/>
    <lineage>
        <taxon>Bacteria</taxon>
        <taxon>Bacillati</taxon>
        <taxon>Bacillota</taxon>
        <taxon>Bacilli</taxon>
        <taxon>Candidatus Onthousia</taxon>
    </lineage>
</organism>
<reference evidence="1" key="2">
    <citation type="journal article" date="2021" name="PeerJ">
        <title>Extensive microbial diversity within the chicken gut microbiome revealed by metagenomics and culture.</title>
        <authorList>
            <person name="Gilroy R."/>
            <person name="Ravi A."/>
            <person name="Getino M."/>
            <person name="Pursley I."/>
            <person name="Horton D.L."/>
            <person name="Alikhan N.F."/>
            <person name="Baker D."/>
            <person name="Gharbi K."/>
            <person name="Hall N."/>
            <person name="Watson M."/>
            <person name="Adriaenssens E.M."/>
            <person name="Foster-Nyarko E."/>
            <person name="Jarju S."/>
            <person name="Secka A."/>
            <person name="Antonio M."/>
            <person name="Oren A."/>
            <person name="Chaudhuri R.R."/>
            <person name="La Ragione R."/>
            <person name="Hildebrand F."/>
            <person name="Pallen M.J."/>
        </authorList>
    </citation>
    <scope>NUCLEOTIDE SEQUENCE</scope>
    <source>
        <strain evidence="1">CHK184-20233</strain>
    </source>
</reference>
<protein>
    <submittedName>
        <fullName evidence="1">Uncharacterized protein</fullName>
    </submittedName>
</protein>